<keyword evidence="5" id="KW-0479">Metal-binding</keyword>
<evidence type="ECO:0000256" key="1">
    <source>
        <dbReference type="ARBA" id="ARBA00001946"/>
    </source>
</evidence>
<protein>
    <recommendedName>
        <fullName evidence="2">isocitrate dehydrogenase (NADP(+))</fullName>
        <ecNumber evidence="2">1.1.1.42</ecNumber>
    </recommendedName>
</protein>
<comment type="catalytic activity">
    <reaction evidence="9">
        <text>D-threo-isocitrate + NADP(+) = 2-oxoglutarate + CO2 + NADPH</text>
        <dbReference type="Rhea" id="RHEA:19629"/>
        <dbReference type="ChEBI" id="CHEBI:15562"/>
        <dbReference type="ChEBI" id="CHEBI:16526"/>
        <dbReference type="ChEBI" id="CHEBI:16810"/>
        <dbReference type="ChEBI" id="CHEBI:57783"/>
        <dbReference type="ChEBI" id="CHEBI:58349"/>
        <dbReference type="EC" id="1.1.1.42"/>
    </reaction>
</comment>
<evidence type="ECO:0000256" key="9">
    <source>
        <dbReference type="ARBA" id="ARBA00023554"/>
    </source>
</evidence>
<keyword evidence="6" id="KW-0460">Magnesium</keyword>
<gene>
    <name evidence="11" type="ORF">KUL25_05625</name>
    <name evidence="12" type="ORF">KUL25_05630</name>
</gene>
<evidence type="ECO:0000256" key="2">
    <source>
        <dbReference type="ARBA" id="ARBA00013013"/>
    </source>
</evidence>
<dbReference type="PANTHER" id="PTHR36999:SF1">
    <property type="entry name" value="ISOCITRATE DEHYDROGENASE (NADP(+))"/>
    <property type="match status" value="1"/>
</dbReference>
<comment type="cofactor">
    <cofactor evidence="1">
        <name>Mg(2+)</name>
        <dbReference type="ChEBI" id="CHEBI:18420"/>
    </cofactor>
</comment>
<reference evidence="12 13" key="1">
    <citation type="submission" date="2021-07" db="EMBL/GenBank/DDBJ databases">
        <title>Karlodiniumbacter phycospheric gen. nov., sp. nov., a phycosphere bacterium isolated from karlodinium veneficum.</title>
        <authorList>
            <person name="Peng Y."/>
            <person name="Jiang L."/>
            <person name="Lee J."/>
        </authorList>
    </citation>
    <scope>NUCLEOTIDE SEQUENCE</scope>
    <source>
        <strain evidence="12 13">N5</strain>
    </source>
</reference>
<dbReference type="PANTHER" id="PTHR36999">
    <property type="entry name" value="ISOCITRATE DEHYDROGENASE [NADP]"/>
    <property type="match status" value="1"/>
</dbReference>
<comment type="similarity">
    <text evidence="10">Belongs to the monomeric-type IDH family.</text>
</comment>
<evidence type="ECO:0000313" key="13">
    <source>
        <dbReference type="Proteomes" id="UP000693972"/>
    </source>
</evidence>
<keyword evidence="3" id="KW-0329">Glyoxylate bypass</keyword>
<evidence type="ECO:0000256" key="7">
    <source>
        <dbReference type="ARBA" id="ARBA00022857"/>
    </source>
</evidence>
<accession>A0A975TWH5</accession>
<dbReference type="GO" id="GO:0046872">
    <property type="term" value="F:metal ion binding"/>
    <property type="evidence" value="ECO:0007669"/>
    <property type="project" value="UniProtKB-KW"/>
</dbReference>
<dbReference type="SUPFAM" id="SSF53659">
    <property type="entry name" value="Isocitrate/Isopropylmalate dehydrogenase-like"/>
    <property type="match status" value="1"/>
</dbReference>
<dbReference type="GO" id="GO:0006099">
    <property type="term" value="P:tricarboxylic acid cycle"/>
    <property type="evidence" value="ECO:0007669"/>
    <property type="project" value="UniProtKB-KW"/>
</dbReference>
<dbReference type="AlphaFoldDB" id="A0A975TWH5"/>
<evidence type="ECO:0000256" key="8">
    <source>
        <dbReference type="ARBA" id="ARBA00023002"/>
    </source>
</evidence>
<evidence type="ECO:0000313" key="12">
    <source>
        <dbReference type="EMBL" id="QXL88994.1"/>
    </source>
</evidence>
<name>A0A975TWH5_9RHOB</name>
<evidence type="ECO:0000256" key="5">
    <source>
        <dbReference type="ARBA" id="ARBA00022723"/>
    </source>
</evidence>
<dbReference type="EMBL" id="JAIMBW010000001">
    <property type="protein sequence ID" value="MBY4892241.1"/>
    <property type="molecule type" value="Genomic_DNA"/>
</dbReference>
<dbReference type="Proteomes" id="UP000693972">
    <property type="component" value="Unassembled WGS sequence"/>
</dbReference>
<evidence type="ECO:0000256" key="4">
    <source>
        <dbReference type="ARBA" id="ARBA00022532"/>
    </source>
</evidence>
<dbReference type="GO" id="GO:0006097">
    <property type="term" value="P:glyoxylate cycle"/>
    <property type="evidence" value="ECO:0007669"/>
    <property type="project" value="UniProtKB-KW"/>
</dbReference>
<dbReference type="InterPro" id="IPR004436">
    <property type="entry name" value="Isocitrate_DH_NADP_mono"/>
</dbReference>
<proteinExistence type="inferred from homology"/>
<keyword evidence="13" id="KW-1185">Reference proteome</keyword>
<dbReference type="GO" id="GO:0004450">
    <property type="term" value="F:isocitrate dehydrogenase (NADP+) activity"/>
    <property type="evidence" value="ECO:0007669"/>
    <property type="project" value="UniProtKB-EC"/>
</dbReference>
<evidence type="ECO:0000256" key="3">
    <source>
        <dbReference type="ARBA" id="ARBA00022435"/>
    </source>
</evidence>
<evidence type="ECO:0000313" key="11">
    <source>
        <dbReference type="EMBL" id="MBY4892241.1"/>
    </source>
</evidence>
<dbReference type="EC" id="1.1.1.42" evidence="2"/>
<dbReference type="RefSeq" id="WP_257892052.1">
    <property type="nucleotide sequence ID" value="NZ_JAIMBW010000001.1"/>
</dbReference>
<dbReference type="EMBL" id="CP078073">
    <property type="protein sequence ID" value="QXL88994.1"/>
    <property type="molecule type" value="Genomic_DNA"/>
</dbReference>
<evidence type="ECO:0000256" key="6">
    <source>
        <dbReference type="ARBA" id="ARBA00022842"/>
    </source>
</evidence>
<evidence type="ECO:0000256" key="10">
    <source>
        <dbReference type="ARBA" id="ARBA00046318"/>
    </source>
</evidence>
<dbReference type="Pfam" id="PF03971">
    <property type="entry name" value="IDH"/>
    <property type="match status" value="1"/>
</dbReference>
<organism evidence="12">
    <name type="scientific">Gymnodinialimonas phycosphaerae</name>
    <dbReference type="NCBI Taxonomy" id="2841589"/>
    <lineage>
        <taxon>Bacteria</taxon>
        <taxon>Pseudomonadati</taxon>
        <taxon>Pseudomonadota</taxon>
        <taxon>Alphaproteobacteria</taxon>
        <taxon>Rhodobacterales</taxon>
        <taxon>Paracoccaceae</taxon>
        <taxon>Gymnodinialimonas</taxon>
    </lineage>
</organism>
<keyword evidence="8 12" id="KW-0560">Oxidoreductase</keyword>
<keyword evidence="7" id="KW-0521">NADP</keyword>
<dbReference type="NCBIfam" id="TIGR00178">
    <property type="entry name" value="monomer_idh"/>
    <property type="match status" value="1"/>
</dbReference>
<sequence length="736" mass="78638">MTTPDIIYTKVDEAPELASASLLPIIQRFAKAAGISVGTKDISLAGRILATFPEHLTNDQRVSDDLAALGELVKTPAANVIKLPNISASVPQLVAAVTELQSKGYNIPNYPEAPDTEEEKAIRARYDTIKGSAVNPVLREGNSDRRAAAAVKNYAQKNPHRMGAWEASSKTRVAAMDGGDFFSNETSVTLEAETSAKIVLETARGETVLKDGLSYPAGTVLDATYMSASALDAFLADEIGKTMAAQTEGEAVLFSLHMKATMMKVSDPIIFGHAVKAWLAPVFDKFSEELKAAGVNPNSGMGDLLARVADNPEIMAAIEENRKSRPPMYMVDSDKGIGNLHVPSDVIIDASMPALIRAGGKGWGPDGKEHDAVCVIPDNSYAPVYDESIAFFKENGALDPATAGTVQNIGLMAQKAEEYGSHPTTFEIAESGTVKMIASDGTVLHSHDVQPGDIWRSASARKAPIEDWVQLAIDRQKATGFRAIFWLDANRAHDAQLIQYVKPLLQAAGVADKFEIMAPRDATRASLETITKGENTIAITGNVLRDYLTDLFPILELATSAKMLSIVKLMQGGGLFETGAGGSAPKHVQQLHGEGHLRWDSLGEFCALGESFTFLADAKGNAKARVLGNAVDAATQGILDDNRSPGRKVSQPDNRDSHYWFARYWAEALAAQTDDAELAAEFAPVAKALAEHEATILAELDTTEGAEADTGGYYMNDPAKLAAVMRPSATLNGIIG</sequence>
<keyword evidence="4" id="KW-0816">Tricarboxylic acid cycle</keyword>